<dbReference type="AlphaFoldDB" id="A0A0R2HD50"/>
<dbReference type="InterPro" id="IPR029058">
    <property type="entry name" value="AB_hydrolase_fold"/>
</dbReference>
<dbReference type="PATRIC" id="fig|1410657.5.peg.1436"/>
<dbReference type="Proteomes" id="UP000051841">
    <property type="component" value="Unassembled WGS sequence"/>
</dbReference>
<dbReference type="GO" id="GO:0008236">
    <property type="term" value="F:serine-type peptidase activity"/>
    <property type="evidence" value="ECO:0007669"/>
    <property type="project" value="InterPro"/>
</dbReference>
<dbReference type="PANTHER" id="PTHR43358">
    <property type="entry name" value="ALPHA/BETA-HYDROLASE"/>
    <property type="match status" value="1"/>
</dbReference>
<evidence type="ECO:0000259" key="1">
    <source>
        <dbReference type="Pfam" id="PF00326"/>
    </source>
</evidence>
<keyword evidence="2" id="KW-0378">Hydrolase</keyword>
<gene>
    <name evidence="2" type="ORF">IV49_GL001387</name>
</gene>
<dbReference type="RefSeq" id="WP_031589710.1">
    <property type="nucleotide sequence ID" value="NZ_JNKN01000038.1"/>
</dbReference>
<keyword evidence="3" id="KW-1185">Reference proteome</keyword>
<proteinExistence type="predicted"/>
<evidence type="ECO:0000313" key="3">
    <source>
        <dbReference type="Proteomes" id="UP000051841"/>
    </source>
</evidence>
<dbReference type="SUPFAM" id="SSF53474">
    <property type="entry name" value="alpha/beta-Hydrolases"/>
    <property type="match status" value="1"/>
</dbReference>
<name>A0A0R2HD50_9FIRM</name>
<evidence type="ECO:0000313" key="2">
    <source>
        <dbReference type="EMBL" id="KRN47594.1"/>
    </source>
</evidence>
<dbReference type="PANTHER" id="PTHR43358:SF4">
    <property type="entry name" value="ALPHA_BETA HYDROLASE FOLD-1 DOMAIN-CONTAINING PROTEIN"/>
    <property type="match status" value="1"/>
</dbReference>
<feature type="domain" description="Peptidase S9 prolyl oligopeptidase catalytic" evidence="1">
    <location>
        <begin position="137"/>
        <end position="302"/>
    </location>
</feature>
<dbReference type="EMBL" id="JQBL01000039">
    <property type="protein sequence ID" value="KRN47594.1"/>
    <property type="molecule type" value="Genomic_DNA"/>
</dbReference>
<dbReference type="GO" id="GO:0006508">
    <property type="term" value="P:proteolysis"/>
    <property type="evidence" value="ECO:0007669"/>
    <property type="project" value="InterPro"/>
</dbReference>
<accession>A0A0R2HD50</accession>
<reference evidence="2 3" key="1">
    <citation type="journal article" date="2015" name="Genome Announc.">
        <title>Expanding the biotechnology potential of lactobacilli through comparative genomics of 213 strains and associated genera.</title>
        <authorList>
            <person name="Sun Z."/>
            <person name="Harris H.M."/>
            <person name="McCann A."/>
            <person name="Guo C."/>
            <person name="Argimon S."/>
            <person name="Zhang W."/>
            <person name="Yang X."/>
            <person name="Jeffery I.B."/>
            <person name="Cooney J.C."/>
            <person name="Kagawa T.F."/>
            <person name="Liu W."/>
            <person name="Song Y."/>
            <person name="Salvetti E."/>
            <person name="Wrobel A."/>
            <person name="Rasinkangas P."/>
            <person name="Parkhill J."/>
            <person name="Rea M.C."/>
            <person name="O'Sullivan O."/>
            <person name="Ritari J."/>
            <person name="Douillard F.P."/>
            <person name="Paul Ross R."/>
            <person name="Yang R."/>
            <person name="Briner A.E."/>
            <person name="Felis G.E."/>
            <person name="de Vos W.M."/>
            <person name="Barrangou R."/>
            <person name="Klaenhammer T.R."/>
            <person name="Caufield P.W."/>
            <person name="Cui Y."/>
            <person name="Zhang H."/>
            <person name="O'Toole P.W."/>
        </authorList>
    </citation>
    <scope>NUCLEOTIDE SEQUENCE [LARGE SCALE GENOMIC DNA]</scope>
    <source>
        <strain evidence="2 3">DSM 20405</strain>
    </source>
</reference>
<sequence length="303" mass="34502">MKNDTKICIGALLLGGLATYYYAGYHALKNAATKKEIINHRSIRKGDLDFLRQVEFEDLSITTFDDLTLKGKFLPANTPSNKVVILVHGYHSTNFREFAHFLKFYHNLNYHILMPNNRAHGDSEGEYVGFGWLDRLDIMEWIHEIQQHFNFQPLQIVLHGISMGGATVLMTGGETLSQDVKCIISDCAYTSALDEFKDVLHEKDIPPFLLIPNAKRVSKKAIGFDIEEASALKQVKKTKIPTLFIHGDQDKYVKPYMAYELYNACASEKDLLIVEGAGHAQSYQTNPQLYEMTVKNFLKRYIS</sequence>
<dbReference type="Pfam" id="PF00326">
    <property type="entry name" value="Peptidase_S9"/>
    <property type="match status" value="1"/>
</dbReference>
<protein>
    <submittedName>
        <fullName evidence="2">Alpha beta hydrolase fold protein</fullName>
    </submittedName>
</protein>
<dbReference type="InterPro" id="IPR052920">
    <property type="entry name" value="DNA-binding_regulatory"/>
</dbReference>
<comment type="caution">
    <text evidence="2">The sequence shown here is derived from an EMBL/GenBank/DDBJ whole genome shotgun (WGS) entry which is preliminary data.</text>
</comment>
<dbReference type="Gene3D" id="3.40.50.1820">
    <property type="entry name" value="alpha/beta hydrolase"/>
    <property type="match status" value="1"/>
</dbReference>
<organism evidence="2 3">
    <name type="scientific">Kandleria vitulina DSM 20405</name>
    <dbReference type="NCBI Taxonomy" id="1410657"/>
    <lineage>
        <taxon>Bacteria</taxon>
        <taxon>Bacillati</taxon>
        <taxon>Bacillota</taxon>
        <taxon>Erysipelotrichia</taxon>
        <taxon>Erysipelotrichales</taxon>
        <taxon>Coprobacillaceae</taxon>
        <taxon>Kandleria</taxon>
    </lineage>
</organism>
<dbReference type="InterPro" id="IPR001375">
    <property type="entry name" value="Peptidase_S9_cat"/>
</dbReference>